<keyword evidence="1" id="KW-0175">Coiled coil</keyword>
<organism evidence="2 3">
    <name type="scientific">Candidatus Ryanbacteria bacterium RIFCSPLOWO2_01_FULL_48_26</name>
    <dbReference type="NCBI Taxonomy" id="1802126"/>
    <lineage>
        <taxon>Bacteria</taxon>
        <taxon>Candidatus Ryaniibacteriota</taxon>
    </lineage>
</organism>
<dbReference type="Gene3D" id="1.20.1480.30">
    <property type="entry name" value="Designed four-helix bundle protein"/>
    <property type="match status" value="1"/>
</dbReference>
<sequence>MNTNEAPAKSDIEEKPLPTSKIFELIDKFTPTVRTSKSLAADTEKFLEELKSALDSLSQKMSPREETTLWIEQLEEKNEKLSGELSETEEKLESIRNSLEKIESFVESILENPDAALRRKLRAFKEALERVKKDGHTKSGGVLYIQRTITTA</sequence>
<proteinExistence type="predicted"/>
<accession>A0A1G2GR70</accession>
<gene>
    <name evidence="2" type="ORF">A3B25_03505</name>
</gene>
<protein>
    <submittedName>
        <fullName evidence="2">Uncharacterized protein</fullName>
    </submittedName>
</protein>
<evidence type="ECO:0000313" key="3">
    <source>
        <dbReference type="Proteomes" id="UP000179106"/>
    </source>
</evidence>
<dbReference type="AlphaFoldDB" id="A0A1G2GR70"/>
<dbReference type="EMBL" id="MHNW01000041">
    <property type="protein sequence ID" value="OGZ52696.1"/>
    <property type="molecule type" value="Genomic_DNA"/>
</dbReference>
<reference evidence="2 3" key="1">
    <citation type="journal article" date="2016" name="Nat. Commun.">
        <title>Thousands of microbial genomes shed light on interconnected biogeochemical processes in an aquifer system.</title>
        <authorList>
            <person name="Anantharaman K."/>
            <person name="Brown C.T."/>
            <person name="Hug L.A."/>
            <person name="Sharon I."/>
            <person name="Castelle C.J."/>
            <person name="Probst A.J."/>
            <person name="Thomas B.C."/>
            <person name="Singh A."/>
            <person name="Wilkins M.J."/>
            <person name="Karaoz U."/>
            <person name="Brodie E.L."/>
            <person name="Williams K.H."/>
            <person name="Hubbard S.S."/>
            <person name="Banfield J.F."/>
        </authorList>
    </citation>
    <scope>NUCLEOTIDE SEQUENCE [LARGE SCALE GENOMIC DNA]</scope>
</reference>
<comment type="caution">
    <text evidence="2">The sequence shown here is derived from an EMBL/GenBank/DDBJ whole genome shotgun (WGS) entry which is preliminary data.</text>
</comment>
<name>A0A1G2GR70_9BACT</name>
<dbReference type="Proteomes" id="UP000179106">
    <property type="component" value="Unassembled WGS sequence"/>
</dbReference>
<feature type="coiled-coil region" evidence="1">
    <location>
        <begin position="40"/>
        <end position="134"/>
    </location>
</feature>
<evidence type="ECO:0000313" key="2">
    <source>
        <dbReference type="EMBL" id="OGZ52696.1"/>
    </source>
</evidence>
<evidence type="ECO:0000256" key="1">
    <source>
        <dbReference type="SAM" id="Coils"/>
    </source>
</evidence>